<evidence type="ECO:0000313" key="8">
    <source>
        <dbReference type="Proteomes" id="UP000594454"/>
    </source>
</evidence>
<feature type="domain" description="Carbohydrate kinase FGGY N-terminal" evidence="5">
    <location>
        <begin position="5"/>
        <end position="262"/>
    </location>
</feature>
<sequence>MPAIYFVGVDVGTSSARAGLVDSKGKVLEMHTREIQTWNPQPDHYEQSSDNIWAAVCECVKHVVRNIDPEDVAGISFDATCSLVIINKDGLPLSVSTTGRDEQNVILWMDHRAGQEAETINSTKHELLKFVGGQVSLEMEIPKLLWLKNNLYISCWSNIWRAFDLPDFLTWKSTNCDVRSLCSTVCKWNYDAINNRWSENYLKSIGLDELCRNDFEVIGKRVVPPGTPIGAGLTKEAAESLGLVPNTPVGASLIDAHAGTLGLLGCNSSSSHTYGILDKMALICGTSTCHMSLTEKPCWANGIWGPYKSAVIPNYFLNEGGQSCTGALVDFVLMTHPCYGAIKAKLRCNENIYSYLNGVLQSLAAERKIDDYSTLTKDVHVWPDYHGNRSPIADPTLKGMVSGLNLKADEETLSILYLAVVQALAYGTRHIIENLSSHGRQPFKCLLICGGLSKNPVYVQTHADVCNMDVILPEEQEKVLVGAAILGAAAAKVYPSLEAAVEEMGGSGKVVPPKPDAVSYHQKKYKVFLKMLEDQRSYRKLME</sequence>
<keyword evidence="2" id="KW-0808">Transferase</keyword>
<dbReference type="GO" id="GO:0019321">
    <property type="term" value="P:pentose metabolic process"/>
    <property type="evidence" value="ECO:0007669"/>
    <property type="project" value="TreeGrafter"/>
</dbReference>
<dbReference type="EMBL" id="LR899010">
    <property type="protein sequence ID" value="CAD7083298.1"/>
    <property type="molecule type" value="Genomic_DNA"/>
</dbReference>
<dbReference type="InterPro" id="IPR018484">
    <property type="entry name" value="FGGY_N"/>
</dbReference>
<evidence type="ECO:0000259" key="6">
    <source>
        <dbReference type="Pfam" id="PF02782"/>
    </source>
</evidence>
<dbReference type="Proteomes" id="UP000594454">
    <property type="component" value="Chromosome 2"/>
</dbReference>
<evidence type="ECO:0000259" key="5">
    <source>
        <dbReference type="Pfam" id="PF00370"/>
    </source>
</evidence>
<feature type="domain" description="Carbohydrate kinase FGGY C-terminal" evidence="6">
    <location>
        <begin position="280"/>
        <end position="491"/>
    </location>
</feature>
<keyword evidence="3" id="KW-0418">Kinase</keyword>
<dbReference type="Pfam" id="PF00370">
    <property type="entry name" value="FGGY_N"/>
    <property type="match status" value="1"/>
</dbReference>
<organism evidence="7 8">
    <name type="scientific">Hermetia illucens</name>
    <name type="common">Black soldier fly</name>
    <dbReference type="NCBI Taxonomy" id="343691"/>
    <lineage>
        <taxon>Eukaryota</taxon>
        <taxon>Metazoa</taxon>
        <taxon>Ecdysozoa</taxon>
        <taxon>Arthropoda</taxon>
        <taxon>Hexapoda</taxon>
        <taxon>Insecta</taxon>
        <taxon>Pterygota</taxon>
        <taxon>Neoptera</taxon>
        <taxon>Endopterygota</taxon>
        <taxon>Diptera</taxon>
        <taxon>Brachycera</taxon>
        <taxon>Stratiomyomorpha</taxon>
        <taxon>Stratiomyidae</taxon>
        <taxon>Hermetiinae</taxon>
        <taxon>Hermetia</taxon>
    </lineage>
</organism>
<dbReference type="AlphaFoldDB" id="A0A7R8YS19"/>
<evidence type="ECO:0000256" key="3">
    <source>
        <dbReference type="ARBA" id="ARBA00022777"/>
    </source>
</evidence>
<dbReference type="CDD" id="cd07782">
    <property type="entry name" value="ASKHA_NBD_FGGY_D-RBK"/>
    <property type="match status" value="1"/>
</dbReference>
<dbReference type="FunFam" id="3.30.420.40:FF:000101">
    <property type="entry name" value="FGGY carbohydrate kinase domain-containing protein"/>
    <property type="match status" value="1"/>
</dbReference>
<name>A0A7R8YS19_HERIL</name>
<evidence type="ECO:0000313" key="7">
    <source>
        <dbReference type="EMBL" id="CAD7083298.1"/>
    </source>
</evidence>
<dbReference type="OMA" id="HKAMWHE"/>
<dbReference type="NCBIfam" id="TIGR01315">
    <property type="entry name" value="5C_CHO_kinase"/>
    <property type="match status" value="1"/>
</dbReference>
<evidence type="ECO:0000256" key="4">
    <source>
        <dbReference type="ARBA" id="ARBA00074355"/>
    </source>
</evidence>
<gene>
    <name evidence="7" type="ORF">HERILL_LOCUS6270</name>
</gene>
<reference evidence="7 8" key="1">
    <citation type="submission" date="2020-11" db="EMBL/GenBank/DDBJ databases">
        <authorList>
            <person name="Wallbank WR R."/>
            <person name="Pardo Diaz C."/>
            <person name="Kozak K."/>
            <person name="Martin S."/>
            <person name="Jiggins C."/>
            <person name="Moest M."/>
            <person name="Warren A I."/>
            <person name="Generalovic N T."/>
            <person name="Byers J.R.P. K."/>
            <person name="Montejo-Kovacevich G."/>
            <person name="Yen C E."/>
        </authorList>
    </citation>
    <scope>NUCLEOTIDE SEQUENCE [LARGE SCALE GENOMIC DNA]</scope>
</reference>
<dbReference type="FunCoup" id="A0A7R8YS19">
    <property type="interactions" value="266"/>
</dbReference>
<dbReference type="InterPro" id="IPR018485">
    <property type="entry name" value="FGGY_C"/>
</dbReference>
<proteinExistence type="inferred from homology"/>
<dbReference type="GO" id="GO:0005737">
    <property type="term" value="C:cytoplasm"/>
    <property type="evidence" value="ECO:0007669"/>
    <property type="project" value="TreeGrafter"/>
</dbReference>
<dbReference type="SUPFAM" id="SSF53067">
    <property type="entry name" value="Actin-like ATPase domain"/>
    <property type="match status" value="2"/>
</dbReference>
<dbReference type="Pfam" id="PF02782">
    <property type="entry name" value="FGGY_C"/>
    <property type="match status" value="1"/>
</dbReference>
<dbReference type="InterPro" id="IPR006003">
    <property type="entry name" value="FGGY_RbtK-like"/>
</dbReference>
<dbReference type="InterPro" id="IPR000577">
    <property type="entry name" value="Carb_kinase_FGGY"/>
</dbReference>
<dbReference type="PANTHER" id="PTHR43435:SF4">
    <property type="entry name" value="FGGY CARBOHYDRATE KINASE DOMAIN-CONTAINING PROTEIN"/>
    <property type="match status" value="1"/>
</dbReference>
<dbReference type="OrthoDB" id="203824at2759"/>
<dbReference type="PIRSF" id="PIRSF000538">
    <property type="entry name" value="GlpK"/>
    <property type="match status" value="1"/>
</dbReference>
<evidence type="ECO:0000256" key="2">
    <source>
        <dbReference type="ARBA" id="ARBA00022679"/>
    </source>
</evidence>
<accession>A0A7R8YS19</accession>
<dbReference type="PANTHER" id="PTHR43435">
    <property type="entry name" value="RIBULOKINASE"/>
    <property type="match status" value="1"/>
</dbReference>
<dbReference type="InterPro" id="IPR043129">
    <property type="entry name" value="ATPase_NBD"/>
</dbReference>
<dbReference type="Gene3D" id="1.20.58.2240">
    <property type="match status" value="1"/>
</dbReference>
<dbReference type="Gene3D" id="3.30.420.40">
    <property type="match status" value="1"/>
</dbReference>
<keyword evidence="8" id="KW-1185">Reference proteome</keyword>
<comment type="similarity">
    <text evidence="1">Belongs to the FGGY kinase family.</text>
</comment>
<dbReference type="GO" id="GO:0019150">
    <property type="term" value="F:D-ribulokinase activity"/>
    <property type="evidence" value="ECO:0007669"/>
    <property type="project" value="TreeGrafter"/>
</dbReference>
<evidence type="ECO:0000256" key="1">
    <source>
        <dbReference type="ARBA" id="ARBA00009156"/>
    </source>
</evidence>
<dbReference type="InParanoid" id="A0A7R8YS19"/>
<protein>
    <recommendedName>
        <fullName evidence="4">FGGY carbohydrate kinase domain-containing protein</fullName>
    </recommendedName>
</protein>